<sequence length="133" mass="14880">MKLSDAALFPRKGEREGNALPQKYFSALGGNTAFPPLPLPLSLLCLPMKMLLASWAWICGWDLKRLPDRWKNSVSHPFTTPFITPFTTPFTTLFTTPFTTPFITTPAISIMGDSSVYICDKKNEKCTMSDETI</sequence>
<evidence type="ECO:0000313" key="1">
    <source>
        <dbReference type="EMBL" id="KAK3849150.1"/>
    </source>
</evidence>
<proteinExistence type="predicted"/>
<name>A0AAE1EFP9_PETCI</name>
<reference evidence="1" key="1">
    <citation type="submission" date="2023-10" db="EMBL/GenBank/DDBJ databases">
        <title>Genome assemblies of two species of porcelain crab, Petrolisthes cinctipes and Petrolisthes manimaculis (Anomura: Porcellanidae).</title>
        <authorList>
            <person name="Angst P."/>
        </authorList>
    </citation>
    <scope>NUCLEOTIDE SEQUENCE</scope>
    <source>
        <strain evidence="1">PB745_01</strain>
        <tissue evidence="1">Gill</tissue>
    </source>
</reference>
<dbReference type="EMBL" id="JAWQEG010009107">
    <property type="protein sequence ID" value="KAK3849150.1"/>
    <property type="molecule type" value="Genomic_DNA"/>
</dbReference>
<evidence type="ECO:0000313" key="2">
    <source>
        <dbReference type="Proteomes" id="UP001286313"/>
    </source>
</evidence>
<accession>A0AAE1EFP9</accession>
<protein>
    <submittedName>
        <fullName evidence="1">Uncharacterized protein</fullName>
    </submittedName>
</protein>
<dbReference type="Proteomes" id="UP001286313">
    <property type="component" value="Unassembled WGS sequence"/>
</dbReference>
<keyword evidence="2" id="KW-1185">Reference proteome</keyword>
<gene>
    <name evidence="1" type="ORF">Pcinc_044083</name>
</gene>
<organism evidence="1 2">
    <name type="scientific">Petrolisthes cinctipes</name>
    <name type="common">Flat porcelain crab</name>
    <dbReference type="NCBI Taxonomy" id="88211"/>
    <lineage>
        <taxon>Eukaryota</taxon>
        <taxon>Metazoa</taxon>
        <taxon>Ecdysozoa</taxon>
        <taxon>Arthropoda</taxon>
        <taxon>Crustacea</taxon>
        <taxon>Multicrustacea</taxon>
        <taxon>Malacostraca</taxon>
        <taxon>Eumalacostraca</taxon>
        <taxon>Eucarida</taxon>
        <taxon>Decapoda</taxon>
        <taxon>Pleocyemata</taxon>
        <taxon>Anomura</taxon>
        <taxon>Galatheoidea</taxon>
        <taxon>Porcellanidae</taxon>
        <taxon>Petrolisthes</taxon>
    </lineage>
</organism>
<comment type="caution">
    <text evidence="1">The sequence shown here is derived from an EMBL/GenBank/DDBJ whole genome shotgun (WGS) entry which is preliminary data.</text>
</comment>
<dbReference type="AlphaFoldDB" id="A0AAE1EFP9"/>